<evidence type="ECO:0000313" key="2">
    <source>
        <dbReference type="Proteomes" id="UP000178380"/>
    </source>
</evidence>
<dbReference type="EMBL" id="MHOR01000029">
    <property type="protein sequence ID" value="OGZ66594.1"/>
    <property type="molecule type" value="Genomic_DNA"/>
</dbReference>
<reference evidence="1 2" key="1">
    <citation type="journal article" date="2016" name="Nat. Commun.">
        <title>Thousands of microbial genomes shed light on interconnected biogeochemical processes in an aquifer system.</title>
        <authorList>
            <person name="Anantharaman K."/>
            <person name="Brown C.T."/>
            <person name="Hug L.A."/>
            <person name="Sharon I."/>
            <person name="Castelle C.J."/>
            <person name="Probst A.J."/>
            <person name="Thomas B.C."/>
            <person name="Singh A."/>
            <person name="Wilkins M.J."/>
            <person name="Karaoz U."/>
            <person name="Brodie E.L."/>
            <person name="Williams K.H."/>
            <person name="Hubbard S.S."/>
            <person name="Banfield J.F."/>
        </authorList>
    </citation>
    <scope>NUCLEOTIDE SEQUENCE [LARGE SCALE GENOMIC DNA]</scope>
</reference>
<proteinExistence type="predicted"/>
<name>A0A1G2HVL5_9BACT</name>
<comment type="caution">
    <text evidence="1">The sequence shown here is derived from an EMBL/GenBank/DDBJ whole genome shotgun (WGS) entry which is preliminary data.</text>
</comment>
<accession>A0A1G2HVL5</accession>
<protein>
    <submittedName>
        <fullName evidence="1">Uncharacterized protein</fullName>
    </submittedName>
</protein>
<organism evidence="1 2">
    <name type="scientific">Candidatus Staskawiczbacteria bacterium RIFCSPHIGHO2_02_FULL_34_10</name>
    <dbReference type="NCBI Taxonomy" id="1802205"/>
    <lineage>
        <taxon>Bacteria</taxon>
        <taxon>Candidatus Staskawicziibacteriota</taxon>
    </lineage>
</organism>
<dbReference type="AlphaFoldDB" id="A0A1G2HVL5"/>
<gene>
    <name evidence="1" type="ORF">A3C58_02740</name>
</gene>
<evidence type="ECO:0000313" key="1">
    <source>
        <dbReference type="EMBL" id="OGZ66594.1"/>
    </source>
</evidence>
<sequence length="112" mass="13024">MNSGKYDSIYGKHFNVFFENDFILVQSAGFRISVGIKDKRGRGVIHEWLLEYPFYNNHEIPKESVCGWGLSISESSTNRIVIIVREDGLKYTFTITCTNENEKIKLVEVKWK</sequence>
<dbReference type="Proteomes" id="UP000178380">
    <property type="component" value="Unassembled WGS sequence"/>
</dbReference>